<evidence type="ECO:0000259" key="1">
    <source>
        <dbReference type="Pfam" id="PF19054"/>
    </source>
</evidence>
<evidence type="ECO:0000313" key="2">
    <source>
        <dbReference type="EMBL" id="MDX8148433.1"/>
    </source>
</evidence>
<gene>
    <name evidence="2" type="ORF">SK854_40405</name>
</gene>
<keyword evidence="3" id="KW-1185">Reference proteome</keyword>
<organism evidence="2 3">
    <name type="scientific">Lentzea sokolovensis</name>
    <dbReference type="NCBI Taxonomy" id="3095429"/>
    <lineage>
        <taxon>Bacteria</taxon>
        <taxon>Bacillati</taxon>
        <taxon>Actinomycetota</taxon>
        <taxon>Actinomycetes</taxon>
        <taxon>Pseudonocardiales</taxon>
        <taxon>Pseudonocardiaceae</taxon>
        <taxon>Lentzea</taxon>
    </lineage>
</organism>
<evidence type="ECO:0000313" key="3">
    <source>
        <dbReference type="Proteomes" id="UP001285352"/>
    </source>
</evidence>
<comment type="caution">
    <text evidence="2">The sequence shown here is derived from an EMBL/GenBank/DDBJ whole genome shotgun (WGS) entry which is preliminary data.</text>
</comment>
<dbReference type="RefSeq" id="WP_319980430.1">
    <property type="nucleotide sequence ID" value="NZ_JAXAVU010000016.1"/>
</dbReference>
<reference evidence="2 3" key="1">
    <citation type="submission" date="2023-11" db="EMBL/GenBank/DDBJ databases">
        <title>Lentzea sokolovensis, sp. nov., Lentzea kristufkii, sp. nov., and Lentzea miocenensis, sp. nov., rare actinobacteria from Sokolov Coal Basin, Miocene lacustrine sediment, Czech Republic.</title>
        <authorList>
            <person name="Lara A."/>
            <person name="Kotroba L."/>
            <person name="Nouioui I."/>
            <person name="Neumann-Schaal M."/>
            <person name="Mast Y."/>
            <person name="Chronakova A."/>
        </authorList>
    </citation>
    <scope>NUCLEOTIDE SEQUENCE [LARGE SCALE GENOMIC DNA]</scope>
    <source>
        <strain evidence="2 3">BCCO 10_0061</strain>
    </source>
</reference>
<dbReference type="Proteomes" id="UP001285352">
    <property type="component" value="Unassembled WGS sequence"/>
</dbReference>
<reference evidence="2 3" key="2">
    <citation type="submission" date="2023-11" db="EMBL/GenBank/DDBJ databases">
        <authorList>
            <person name="Lara A.C."/>
            <person name="Chronakova A."/>
        </authorList>
    </citation>
    <scope>NUCLEOTIDE SEQUENCE [LARGE SCALE GENOMIC DNA]</scope>
    <source>
        <strain evidence="2 3">BCCO 10_0061</strain>
    </source>
</reference>
<dbReference type="EMBL" id="JAXAVU010000016">
    <property type="protein sequence ID" value="MDX8148433.1"/>
    <property type="molecule type" value="Genomic_DNA"/>
</dbReference>
<dbReference type="InterPro" id="IPR001387">
    <property type="entry name" value="Cro/C1-type_HTH"/>
</dbReference>
<dbReference type="CDD" id="cd00093">
    <property type="entry name" value="HTH_XRE"/>
    <property type="match status" value="1"/>
</dbReference>
<dbReference type="Pfam" id="PF19054">
    <property type="entry name" value="DUF5753"/>
    <property type="match status" value="1"/>
</dbReference>
<dbReference type="Pfam" id="PF13560">
    <property type="entry name" value="HTH_31"/>
    <property type="match status" value="1"/>
</dbReference>
<proteinExistence type="predicted"/>
<name>A0ABU4V9H3_9PSEU</name>
<sequence>MLEQLAGCAWRNRSQLLQGIPMPQRCSTARGREFGEGVRSAIKASGMPARRVAELVGWQEAKLSDFLNGKIGCTETELALLLGVCRTPVDERDHLVALRPATHVKGWWQKHSLSASERHRTLVQNLKSAKNLTTWHPHGLPVYLQSVDYMRAAIAASPNLPDEEVDRCLKVGQELQDLLVGRGLQCTFYVHEQTLHLPVGGHDVHVSQVHHLLLMGVRTNITIKIVPTAVGAHAGMNEAFTRLTFRAHEPLIFLEHEYSMLIEEDSGAVEAYQQVIRALDRASLDAEQSKAMLCRLGESLSAADSTGRDGLPTAVFVDASL</sequence>
<accession>A0ABU4V9H3</accession>
<protein>
    <submittedName>
        <fullName evidence="2">Helix-turn-helix transcriptional regulator</fullName>
    </submittedName>
</protein>
<feature type="domain" description="DUF5753" evidence="1">
    <location>
        <begin position="124"/>
        <end position="293"/>
    </location>
</feature>
<dbReference type="InterPro" id="IPR043917">
    <property type="entry name" value="DUF5753"/>
</dbReference>